<reference evidence="1" key="2">
    <citation type="submission" date="2022-08" db="UniProtKB">
        <authorList>
            <consortium name="EnsemblMetazoa"/>
        </authorList>
    </citation>
    <scope>IDENTIFICATION</scope>
    <source>
        <strain evidence="1">STECLA/ALBI9_A</strain>
    </source>
</reference>
<dbReference type="EnsemblMetazoa" id="AALB014468-RA">
    <property type="protein sequence ID" value="AALB014468-PA"/>
    <property type="gene ID" value="AALB014468"/>
</dbReference>
<dbReference type="AlphaFoldDB" id="A0A182FXV2"/>
<protein>
    <submittedName>
        <fullName evidence="1">Uncharacterized protein</fullName>
    </submittedName>
</protein>
<evidence type="ECO:0000313" key="1">
    <source>
        <dbReference type="EnsemblMetazoa" id="AALB014468-PA"/>
    </source>
</evidence>
<name>A0A182FXV2_ANOAL</name>
<keyword evidence="2" id="KW-1185">Reference proteome</keyword>
<sequence>MSSCVPDKAAKRQHIGNLRKHTTIMHRIGIRSRRKTKTLQLTPIVHQRNGKHSKESQGAVQRCINIHRRPGKQMPLPQRRWGCARARSTHATVLLLRTRAASRCFDSETSQPDEIS</sequence>
<dbReference type="Proteomes" id="UP000069272">
    <property type="component" value="Chromosome 3L"/>
</dbReference>
<proteinExistence type="predicted"/>
<organism evidence="1 2">
    <name type="scientific">Anopheles albimanus</name>
    <name type="common">New world malaria mosquito</name>
    <dbReference type="NCBI Taxonomy" id="7167"/>
    <lineage>
        <taxon>Eukaryota</taxon>
        <taxon>Metazoa</taxon>
        <taxon>Ecdysozoa</taxon>
        <taxon>Arthropoda</taxon>
        <taxon>Hexapoda</taxon>
        <taxon>Insecta</taxon>
        <taxon>Pterygota</taxon>
        <taxon>Neoptera</taxon>
        <taxon>Endopterygota</taxon>
        <taxon>Diptera</taxon>
        <taxon>Nematocera</taxon>
        <taxon>Culicoidea</taxon>
        <taxon>Culicidae</taxon>
        <taxon>Anophelinae</taxon>
        <taxon>Anopheles</taxon>
    </lineage>
</organism>
<reference evidence="1 2" key="1">
    <citation type="journal article" date="2017" name="G3 (Bethesda)">
        <title>The Physical Genome Mapping of Anopheles albimanus Corrected Scaffold Misassemblies and Identified Interarm Rearrangements in Genus Anopheles.</title>
        <authorList>
            <person name="Artemov G.N."/>
            <person name="Peery A.N."/>
            <person name="Jiang X."/>
            <person name="Tu Z."/>
            <person name="Stegniy V.N."/>
            <person name="Sharakhova M.V."/>
            <person name="Sharakhov I.V."/>
        </authorList>
    </citation>
    <scope>NUCLEOTIDE SEQUENCE [LARGE SCALE GENOMIC DNA]</scope>
    <source>
        <strain evidence="1 2">ALBI9_A</strain>
    </source>
</reference>
<evidence type="ECO:0000313" key="2">
    <source>
        <dbReference type="Proteomes" id="UP000069272"/>
    </source>
</evidence>
<dbReference type="VEuPathDB" id="VectorBase:AALB014468"/>
<accession>A0A182FXV2</accession>